<feature type="compositionally biased region" description="Low complexity" evidence="1">
    <location>
        <begin position="81"/>
        <end position="101"/>
    </location>
</feature>
<feature type="compositionally biased region" description="Acidic residues" evidence="1">
    <location>
        <begin position="157"/>
        <end position="168"/>
    </location>
</feature>
<comment type="caution">
    <text evidence="2">The sequence shown here is derived from an EMBL/GenBank/DDBJ whole genome shotgun (WGS) entry which is preliminary data.</text>
</comment>
<dbReference type="Pfam" id="PF06676">
    <property type="entry name" value="DUF1178"/>
    <property type="match status" value="1"/>
</dbReference>
<accession>A0ABV8UIR7</accession>
<keyword evidence="3" id="KW-1185">Reference proteome</keyword>
<feature type="region of interest" description="Disordered" evidence="1">
    <location>
        <begin position="140"/>
        <end position="169"/>
    </location>
</feature>
<organism evidence="2 3">
    <name type="scientific">Fodinicurvata halophila</name>
    <dbReference type="NCBI Taxonomy" id="1419723"/>
    <lineage>
        <taxon>Bacteria</taxon>
        <taxon>Pseudomonadati</taxon>
        <taxon>Pseudomonadota</taxon>
        <taxon>Alphaproteobacteria</taxon>
        <taxon>Rhodospirillales</taxon>
        <taxon>Rhodovibrionaceae</taxon>
        <taxon>Fodinicurvata</taxon>
    </lineage>
</organism>
<gene>
    <name evidence="2" type="ORF">ACFOW6_03895</name>
</gene>
<dbReference type="RefSeq" id="WP_382421028.1">
    <property type="nucleotide sequence ID" value="NZ_JBHSCW010000002.1"/>
</dbReference>
<evidence type="ECO:0000313" key="3">
    <source>
        <dbReference type="Proteomes" id="UP001595799"/>
    </source>
</evidence>
<dbReference type="InterPro" id="IPR009562">
    <property type="entry name" value="DUF1178"/>
</dbReference>
<reference evidence="3" key="1">
    <citation type="journal article" date="2019" name="Int. J. Syst. Evol. Microbiol.">
        <title>The Global Catalogue of Microorganisms (GCM) 10K type strain sequencing project: providing services to taxonomists for standard genome sequencing and annotation.</title>
        <authorList>
            <consortium name="The Broad Institute Genomics Platform"/>
            <consortium name="The Broad Institute Genome Sequencing Center for Infectious Disease"/>
            <person name="Wu L."/>
            <person name="Ma J."/>
        </authorList>
    </citation>
    <scope>NUCLEOTIDE SEQUENCE [LARGE SCALE GENOMIC DNA]</scope>
    <source>
        <strain evidence="3">CECT 8472</strain>
    </source>
</reference>
<dbReference type="EMBL" id="JBHSCW010000002">
    <property type="protein sequence ID" value="MFC4350682.1"/>
    <property type="molecule type" value="Genomic_DNA"/>
</dbReference>
<evidence type="ECO:0000256" key="1">
    <source>
        <dbReference type="SAM" id="MobiDB-lite"/>
    </source>
</evidence>
<dbReference type="PIRSF" id="PIRSF032131">
    <property type="entry name" value="UCP032131"/>
    <property type="match status" value="1"/>
</dbReference>
<protein>
    <submittedName>
        <fullName evidence="2">DUF1178 family protein</fullName>
    </submittedName>
</protein>
<name>A0ABV8UIR7_9PROT</name>
<proteinExistence type="predicted"/>
<evidence type="ECO:0000313" key="2">
    <source>
        <dbReference type="EMBL" id="MFC4350682.1"/>
    </source>
</evidence>
<feature type="region of interest" description="Disordered" evidence="1">
    <location>
        <begin position="77"/>
        <end position="111"/>
    </location>
</feature>
<dbReference type="Proteomes" id="UP001595799">
    <property type="component" value="Unassembled WGS sequence"/>
</dbReference>
<sequence length="182" mass="19610">MILYSLRCEQAHQFDVWFRDSSAYDRQVAEGVVVCPQCGSQKVEKAIMAPRLSKGAAGGEETEAASQGKEVVPAAGHGEQASANAAPEANAAPSSNASTEAGEGQTAPTEAEVRQALRQLRQYVEANSDYVGSGFAEEARRIHNEEAPQRNIYGETTAEEAEELEDEGVPFARVPWINREDA</sequence>